<gene>
    <name evidence="3" type="ORF">FHS48_002973</name>
</gene>
<dbReference type="AlphaFoldDB" id="A0A7X0DNM5"/>
<feature type="transmembrane region" description="Helical" evidence="1">
    <location>
        <begin position="367"/>
        <end position="385"/>
    </location>
</feature>
<keyword evidence="1" id="KW-0472">Membrane</keyword>
<organism evidence="3 4">
    <name type="scientific">Novispirillum itersonii</name>
    <name type="common">Aquaspirillum itersonii</name>
    <dbReference type="NCBI Taxonomy" id="189"/>
    <lineage>
        <taxon>Bacteria</taxon>
        <taxon>Pseudomonadati</taxon>
        <taxon>Pseudomonadota</taxon>
        <taxon>Alphaproteobacteria</taxon>
        <taxon>Rhodospirillales</taxon>
        <taxon>Novispirillaceae</taxon>
        <taxon>Novispirillum</taxon>
    </lineage>
</organism>
<feature type="transmembrane region" description="Helical" evidence="1">
    <location>
        <begin position="246"/>
        <end position="265"/>
    </location>
</feature>
<dbReference type="InterPro" id="IPR003675">
    <property type="entry name" value="Rce1/LyrA-like_dom"/>
</dbReference>
<dbReference type="PANTHER" id="PTHR11635">
    <property type="entry name" value="CAMP-DEPENDENT PROTEIN KINASE REGULATORY CHAIN"/>
    <property type="match status" value="1"/>
</dbReference>
<dbReference type="GO" id="GO:0004175">
    <property type="term" value="F:endopeptidase activity"/>
    <property type="evidence" value="ECO:0007669"/>
    <property type="project" value="UniProtKB-ARBA"/>
</dbReference>
<dbReference type="InterPro" id="IPR050503">
    <property type="entry name" value="cAMP-dep_PK_reg_su-like"/>
</dbReference>
<dbReference type="InterPro" id="IPR000595">
    <property type="entry name" value="cNMP-bd_dom"/>
</dbReference>
<protein>
    <submittedName>
        <fullName evidence="3">CRP-like cAMP-binding protein</fullName>
    </submittedName>
</protein>
<feature type="domain" description="Cyclic nucleotide-binding" evidence="2">
    <location>
        <begin position="22"/>
        <end position="123"/>
    </location>
</feature>
<keyword evidence="1" id="KW-1133">Transmembrane helix</keyword>
<evidence type="ECO:0000259" key="2">
    <source>
        <dbReference type="PROSITE" id="PS50042"/>
    </source>
</evidence>
<comment type="caution">
    <text evidence="3">The sequence shown here is derived from an EMBL/GenBank/DDBJ whole genome shotgun (WGS) entry which is preliminary data.</text>
</comment>
<keyword evidence="4" id="KW-1185">Reference proteome</keyword>
<proteinExistence type="predicted"/>
<dbReference type="GO" id="GO:0005952">
    <property type="term" value="C:cAMP-dependent protein kinase complex"/>
    <property type="evidence" value="ECO:0007669"/>
    <property type="project" value="InterPro"/>
</dbReference>
<feature type="transmembrane region" description="Helical" evidence="1">
    <location>
        <begin position="169"/>
        <end position="192"/>
    </location>
</feature>
<keyword evidence="1" id="KW-0812">Transmembrane</keyword>
<dbReference type="EMBL" id="JACIIX010000011">
    <property type="protein sequence ID" value="MBB6211534.1"/>
    <property type="molecule type" value="Genomic_DNA"/>
</dbReference>
<dbReference type="Proteomes" id="UP000544872">
    <property type="component" value="Unassembled WGS sequence"/>
</dbReference>
<evidence type="ECO:0000256" key="1">
    <source>
        <dbReference type="SAM" id="Phobius"/>
    </source>
</evidence>
<dbReference type="Pfam" id="PF00027">
    <property type="entry name" value="cNMP_binding"/>
    <property type="match status" value="1"/>
</dbReference>
<dbReference type="Gene3D" id="2.60.120.10">
    <property type="entry name" value="Jelly Rolls"/>
    <property type="match status" value="1"/>
</dbReference>
<dbReference type="PROSITE" id="PS50042">
    <property type="entry name" value="CNMP_BINDING_3"/>
    <property type="match status" value="1"/>
</dbReference>
<dbReference type="SUPFAM" id="SSF51206">
    <property type="entry name" value="cAMP-binding domain-like"/>
    <property type="match status" value="1"/>
</dbReference>
<reference evidence="3 4" key="1">
    <citation type="submission" date="2020-08" db="EMBL/GenBank/DDBJ databases">
        <title>Genomic Encyclopedia of Type Strains, Phase IV (KMG-IV): sequencing the most valuable type-strain genomes for metagenomic binning, comparative biology and taxonomic classification.</title>
        <authorList>
            <person name="Goeker M."/>
        </authorList>
    </citation>
    <scope>NUCLEOTIDE SEQUENCE [LARGE SCALE GENOMIC DNA]</scope>
    <source>
        <strain evidence="3 4">DSM 11590</strain>
    </source>
</reference>
<sequence length="391" mass="41817">MPLKDQPAARSALPPSADLPLLLRDLPPAVRSAVLPLLERLAIPPGGCILREGDPSDALYLLIRGQAVVSKDQGGQPMLVGRLSAGDSFGEVGLLTQEPRSTSVHADGPADVWRLPQSALDHLRRTTGTDLLTQSARRHATALGERLARVNTIAAETMQRHLEEFRMRVAFGTLFSNIILLLFLYVSGLGLLRYLTAAGASSTLISAPLLLAMAAGAAGIARLSGFSAATFGFTLTRWRWVIADSLLWTAVFCAAVTAAKALLLALEYPRPGLALFQPWVSAEGWQATLLAYALYTVLSPVQEFIARGLLQGSLQKMLAGRAVGLRAVLLSNAVFSICHQHLGTGYAVAVFLPGLFWGWMYARHGSLLGVSLSHILIGLWVTGVLDLASMV</sequence>
<evidence type="ECO:0000313" key="4">
    <source>
        <dbReference type="Proteomes" id="UP000544872"/>
    </source>
</evidence>
<name>A0A7X0DNM5_NOVIT</name>
<dbReference type="PANTHER" id="PTHR11635:SF152">
    <property type="entry name" value="CAMP-DEPENDENT PROTEIN KINASE TYPE I REGULATORY SUBUNIT-RELATED"/>
    <property type="match status" value="1"/>
</dbReference>
<dbReference type="CDD" id="cd00038">
    <property type="entry name" value="CAP_ED"/>
    <property type="match status" value="1"/>
</dbReference>
<dbReference type="SMART" id="SM00100">
    <property type="entry name" value="cNMP"/>
    <property type="match status" value="1"/>
</dbReference>
<feature type="transmembrane region" description="Helical" evidence="1">
    <location>
        <begin position="343"/>
        <end position="360"/>
    </location>
</feature>
<dbReference type="Pfam" id="PF02517">
    <property type="entry name" value="Rce1-like"/>
    <property type="match status" value="1"/>
</dbReference>
<dbReference type="InterPro" id="IPR018490">
    <property type="entry name" value="cNMP-bd_dom_sf"/>
</dbReference>
<dbReference type="RefSeq" id="WP_184264368.1">
    <property type="nucleotide sequence ID" value="NZ_JACIIX010000011.1"/>
</dbReference>
<dbReference type="GO" id="GO:0080120">
    <property type="term" value="P:CAAX-box protein maturation"/>
    <property type="evidence" value="ECO:0007669"/>
    <property type="project" value="UniProtKB-ARBA"/>
</dbReference>
<dbReference type="InterPro" id="IPR014710">
    <property type="entry name" value="RmlC-like_jellyroll"/>
</dbReference>
<evidence type="ECO:0000313" key="3">
    <source>
        <dbReference type="EMBL" id="MBB6211534.1"/>
    </source>
</evidence>
<dbReference type="GO" id="GO:0005829">
    <property type="term" value="C:cytosol"/>
    <property type="evidence" value="ECO:0007669"/>
    <property type="project" value="TreeGrafter"/>
</dbReference>
<feature type="transmembrane region" description="Helical" evidence="1">
    <location>
        <begin position="204"/>
        <end position="225"/>
    </location>
</feature>
<accession>A0A7X0DNM5</accession>